<dbReference type="SMART" id="SM00248">
    <property type="entry name" value="ANK"/>
    <property type="match status" value="5"/>
</dbReference>
<dbReference type="GO" id="GO:0045944">
    <property type="term" value="P:positive regulation of transcription by RNA polymerase II"/>
    <property type="evidence" value="ECO:0007669"/>
    <property type="project" value="TreeGrafter"/>
</dbReference>
<accession>A0A8H4PD85</accession>
<dbReference type="SUPFAM" id="SSF48403">
    <property type="entry name" value="Ankyrin repeat"/>
    <property type="match status" value="1"/>
</dbReference>
<sequence>MEVLGAVASAATLAQLSSKGLRLLLDIGEIQGNFSDLCREIAFIEQTAQQAMAGQSRVISEKTTIETNQQGVIRQVAETLNDITCELNKIKSRCQREPASKDLKAKRRTWITQSGKVANLLQNAQKAKSNLTLALQSEALRYSGEIVKQQIEIADQNMRMGERMAAIERMLTNLSEFQPQVRGSMVSIERRLPRVPQPEDFARIRELENKISQDESSKPFAQESIADQDIINLDMSTDLSPPKSPKGCKCWCHSRNSGLQSPCWARQLLGTWEIKYRFTADRSVWEFTVLSRGDVLWGILEQSPEIFQMALRQGTVIFPDDQRQDGGGIVDHIISLKAYDILELLLQKWVNILPRHGLSRLLRCKTRNNLGEQGARIWRRVAASVGEGLEPETRVLHEAARHGVGMKEALDRMGNTAAFVVDQLDSSGAAALHIAVLHGHVDAVQALLDAGADVNRKEGIRGWTPLMEATSMNEAACMRVLLGSRTCLIEEQANNGSTALHWAAHFGHLDAVRLLLREGARASSRNFGGRTPMHILCKCVYADPDTKEAIGHLLLQEKNVDVDAQDNSGWTPAWNAIREKNAAPLPWLIQAGVSIALVNSHSQTLLHILGCYPSLNVLNFFIGLDLPLIDTEVRDRHGYTAWDWFMFSNYAQPWQLGYFHKPHSDERSAFINLYKGIRDRNFQHDMSKLQQAHEALLVDDTSTACLCLAALSKHRATCHNHGRAAFYRAIEKDICVGGRDGPMAAIEEELQELRDGLDISPWDQPSRYDYQDLVSLVI</sequence>
<evidence type="ECO:0000256" key="2">
    <source>
        <dbReference type="ARBA" id="ARBA00023043"/>
    </source>
</evidence>
<dbReference type="EMBL" id="JAADYS010000226">
    <property type="protein sequence ID" value="KAF4471299.1"/>
    <property type="molecule type" value="Genomic_DNA"/>
</dbReference>
<organism evidence="4 5">
    <name type="scientific">Fusarium albosuccineum</name>
    <dbReference type="NCBI Taxonomy" id="1237068"/>
    <lineage>
        <taxon>Eukaryota</taxon>
        <taxon>Fungi</taxon>
        <taxon>Dikarya</taxon>
        <taxon>Ascomycota</taxon>
        <taxon>Pezizomycotina</taxon>
        <taxon>Sordariomycetes</taxon>
        <taxon>Hypocreomycetidae</taxon>
        <taxon>Hypocreales</taxon>
        <taxon>Nectriaceae</taxon>
        <taxon>Fusarium</taxon>
        <taxon>Fusarium decemcellulare species complex</taxon>
    </lineage>
</organism>
<keyword evidence="5" id="KW-1185">Reference proteome</keyword>
<protein>
    <submittedName>
        <fullName evidence="4">Pfs domain-containing</fullName>
    </submittedName>
</protein>
<keyword evidence="1" id="KW-0677">Repeat</keyword>
<dbReference type="PANTHER" id="PTHR24193">
    <property type="entry name" value="ANKYRIN REPEAT PROTEIN"/>
    <property type="match status" value="1"/>
</dbReference>
<dbReference type="GO" id="GO:0000976">
    <property type="term" value="F:transcription cis-regulatory region binding"/>
    <property type="evidence" value="ECO:0007669"/>
    <property type="project" value="TreeGrafter"/>
</dbReference>
<evidence type="ECO:0000256" key="1">
    <source>
        <dbReference type="ARBA" id="ARBA00022737"/>
    </source>
</evidence>
<dbReference type="Proteomes" id="UP000554235">
    <property type="component" value="Unassembled WGS sequence"/>
</dbReference>
<dbReference type="OrthoDB" id="7464126at2759"/>
<comment type="caution">
    <text evidence="4">The sequence shown here is derived from an EMBL/GenBank/DDBJ whole genome shotgun (WGS) entry which is preliminary data.</text>
</comment>
<dbReference type="PROSITE" id="PS50088">
    <property type="entry name" value="ANK_REPEAT"/>
    <property type="match status" value="2"/>
</dbReference>
<dbReference type="PANTHER" id="PTHR24193:SF121">
    <property type="entry name" value="ADA2A-CONTAINING COMPLEX COMPONENT 3, ISOFORM D"/>
    <property type="match status" value="1"/>
</dbReference>
<dbReference type="InterPro" id="IPR036770">
    <property type="entry name" value="Ankyrin_rpt-contain_sf"/>
</dbReference>
<gene>
    <name evidence="4" type="ORF">FALBO_1781</name>
</gene>
<reference evidence="4 5" key="1">
    <citation type="submission" date="2020-01" db="EMBL/GenBank/DDBJ databases">
        <title>Identification and distribution of gene clusters putatively required for synthesis of sphingolipid metabolism inhibitors in phylogenetically diverse species of the filamentous fungus Fusarium.</title>
        <authorList>
            <person name="Kim H.-S."/>
            <person name="Busman M."/>
            <person name="Brown D.W."/>
            <person name="Divon H."/>
            <person name="Uhlig S."/>
            <person name="Proctor R.H."/>
        </authorList>
    </citation>
    <scope>NUCLEOTIDE SEQUENCE [LARGE SCALE GENOMIC DNA]</scope>
    <source>
        <strain evidence="4 5">NRRL 20459</strain>
    </source>
</reference>
<evidence type="ECO:0000313" key="4">
    <source>
        <dbReference type="EMBL" id="KAF4471299.1"/>
    </source>
</evidence>
<dbReference type="PROSITE" id="PS50297">
    <property type="entry name" value="ANK_REP_REGION"/>
    <property type="match status" value="2"/>
</dbReference>
<proteinExistence type="predicted"/>
<evidence type="ECO:0000313" key="5">
    <source>
        <dbReference type="Proteomes" id="UP000554235"/>
    </source>
</evidence>
<feature type="repeat" description="ANK" evidence="3">
    <location>
        <begin position="427"/>
        <end position="459"/>
    </location>
</feature>
<dbReference type="Pfam" id="PF12796">
    <property type="entry name" value="Ank_2"/>
    <property type="match status" value="2"/>
</dbReference>
<name>A0A8H4PD85_9HYPO</name>
<dbReference type="InterPro" id="IPR050663">
    <property type="entry name" value="Ankyrin-SOCS_Box"/>
</dbReference>
<dbReference type="AlphaFoldDB" id="A0A8H4PD85"/>
<feature type="repeat" description="ANK" evidence="3">
    <location>
        <begin position="495"/>
        <end position="527"/>
    </location>
</feature>
<evidence type="ECO:0000256" key="3">
    <source>
        <dbReference type="PROSITE-ProRule" id="PRU00023"/>
    </source>
</evidence>
<dbReference type="Gene3D" id="1.25.40.20">
    <property type="entry name" value="Ankyrin repeat-containing domain"/>
    <property type="match status" value="2"/>
</dbReference>
<keyword evidence="2 3" id="KW-0040">ANK repeat</keyword>
<dbReference type="GO" id="GO:0005634">
    <property type="term" value="C:nucleus"/>
    <property type="evidence" value="ECO:0007669"/>
    <property type="project" value="TreeGrafter"/>
</dbReference>
<dbReference type="InterPro" id="IPR002110">
    <property type="entry name" value="Ankyrin_rpt"/>
</dbReference>